<evidence type="ECO:0000256" key="3">
    <source>
        <dbReference type="ARBA" id="ARBA00012438"/>
    </source>
</evidence>
<dbReference type="InterPro" id="IPR036097">
    <property type="entry name" value="HisK_dim/P_sf"/>
</dbReference>
<dbReference type="Pfam" id="PF07694">
    <property type="entry name" value="5TM-5TMR_LYT"/>
    <property type="match status" value="1"/>
</dbReference>
<feature type="transmembrane region" description="Helical" evidence="14">
    <location>
        <begin position="100"/>
        <end position="122"/>
    </location>
</feature>
<keyword evidence="7 14" id="KW-0812">Transmembrane</keyword>
<evidence type="ECO:0000256" key="1">
    <source>
        <dbReference type="ARBA" id="ARBA00000085"/>
    </source>
</evidence>
<evidence type="ECO:0000256" key="7">
    <source>
        <dbReference type="ARBA" id="ARBA00022692"/>
    </source>
</evidence>
<keyword evidence="17" id="KW-1185">Reference proteome</keyword>
<dbReference type="RefSeq" id="WP_117320684.1">
    <property type="nucleotide sequence ID" value="NZ_QVTD01000001.1"/>
</dbReference>
<evidence type="ECO:0000256" key="2">
    <source>
        <dbReference type="ARBA" id="ARBA00004651"/>
    </source>
</evidence>
<evidence type="ECO:0000313" key="17">
    <source>
        <dbReference type="Proteomes" id="UP000262939"/>
    </source>
</evidence>
<dbReference type="Proteomes" id="UP000262939">
    <property type="component" value="Unassembled WGS sequence"/>
</dbReference>
<keyword evidence="8" id="KW-0547">Nucleotide-binding</keyword>
<dbReference type="InterPro" id="IPR003661">
    <property type="entry name" value="HisK_dim/P_dom"/>
</dbReference>
<dbReference type="AlphaFoldDB" id="A0A372LLQ7"/>
<dbReference type="InterPro" id="IPR005467">
    <property type="entry name" value="His_kinase_dom"/>
</dbReference>
<comment type="catalytic activity">
    <reaction evidence="1">
        <text>ATP + protein L-histidine = ADP + protein N-phospho-L-histidine.</text>
        <dbReference type="EC" id="2.7.13.3"/>
    </reaction>
</comment>
<feature type="transmembrane region" description="Helical" evidence="14">
    <location>
        <begin position="37"/>
        <end position="55"/>
    </location>
</feature>
<evidence type="ECO:0000256" key="10">
    <source>
        <dbReference type="ARBA" id="ARBA00022840"/>
    </source>
</evidence>
<keyword evidence="4" id="KW-1003">Cell membrane</keyword>
<feature type="domain" description="Histidine kinase" evidence="15">
    <location>
        <begin position="207"/>
        <end position="414"/>
    </location>
</feature>
<evidence type="ECO:0000256" key="14">
    <source>
        <dbReference type="SAM" id="Phobius"/>
    </source>
</evidence>
<evidence type="ECO:0000313" key="16">
    <source>
        <dbReference type="EMBL" id="RFU66713.1"/>
    </source>
</evidence>
<evidence type="ECO:0000259" key="15">
    <source>
        <dbReference type="PROSITE" id="PS50109"/>
    </source>
</evidence>
<dbReference type="SMART" id="SM00387">
    <property type="entry name" value="HATPase_c"/>
    <property type="match status" value="1"/>
</dbReference>
<proteinExistence type="predicted"/>
<name>A0A372LLQ7_9BACI</name>
<dbReference type="SUPFAM" id="SSF55874">
    <property type="entry name" value="ATPase domain of HSP90 chaperone/DNA topoisomerase II/histidine kinase"/>
    <property type="match status" value="1"/>
</dbReference>
<dbReference type="InterPro" id="IPR036890">
    <property type="entry name" value="HATPase_C_sf"/>
</dbReference>
<evidence type="ECO:0000256" key="12">
    <source>
        <dbReference type="ARBA" id="ARBA00023012"/>
    </source>
</evidence>
<feature type="transmembrane region" description="Helical" evidence="14">
    <location>
        <begin position="134"/>
        <end position="154"/>
    </location>
</feature>
<dbReference type="CDD" id="cd00082">
    <property type="entry name" value="HisKA"/>
    <property type="match status" value="1"/>
</dbReference>
<dbReference type="GO" id="GO:0071555">
    <property type="term" value="P:cell wall organization"/>
    <property type="evidence" value="ECO:0007669"/>
    <property type="project" value="InterPro"/>
</dbReference>
<dbReference type="PROSITE" id="PS50109">
    <property type="entry name" value="HIS_KIN"/>
    <property type="match status" value="1"/>
</dbReference>
<dbReference type="Pfam" id="PF02518">
    <property type="entry name" value="HATPase_c"/>
    <property type="match status" value="1"/>
</dbReference>
<keyword evidence="12" id="KW-0902">Two-component regulatory system</keyword>
<keyword evidence="5" id="KW-0597">Phosphoprotein</keyword>
<keyword evidence="11 14" id="KW-1133">Transmembrane helix</keyword>
<dbReference type="InterPro" id="IPR011620">
    <property type="entry name" value="Sig_transdc_His_kinase_LytS_TM"/>
</dbReference>
<evidence type="ECO:0000256" key="8">
    <source>
        <dbReference type="ARBA" id="ARBA00022741"/>
    </source>
</evidence>
<feature type="transmembrane region" description="Helical" evidence="14">
    <location>
        <begin position="7"/>
        <end position="25"/>
    </location>
</feature>
<dbReference type="GO" id="GO:0000155">
    <property type="term" value="F:phosphorelay sensor kinase activity"/>
    <property type="evidence" value="ECO:0007669"/>
    <property type="project" value="InterPro"/>
</dbReference>
<organism evidence="16 17">
    <name type="scientific">Peribacillus glennii</name>
    <dbReference type="NCBI Taxonomy" id="2303991"/>
    <lineage>
        <taxon>Bacteria</taxon>
        <taxon>Bacillati</taxon>
        <taxon>Bacillota</taxon>
        <taxon>Bacilli</taxon>
        <taxon>Bacillales</taxon>
        <taxon>Bacillaceae</taxon>
        <taxon>Peribacillus</taxon>
    </lineage>
</organism>
<dbReference type="Gene3D" id="1.10.287.130">
    <property type="match status" value="1"/>
</dbReference>
<accession>A0A372LLQ7</accession>
<sequence length="429" mass="47777">MLELLKHLLFNLSLILLFMFIFKLAAERYYPEPFPPVFCFLGLFLSLIVCLWFSIPIDGVMLDLRQIPIIIGGLYYGLGPLLAILSLILRGLLFGFNSQLLAITPIYLLLALALLLAHPWFLKLKSRKRIQVSVFIVAAISALTFGVLLISDITISELEIALVTTFIQCIGIGIMSYLTEEMIENEFFRNQMMKSQKIELANHMSAAISHEVRNPLTAALGFLQLATEDISIQGKTKGYIETAINELHEAERVIKDYFTFAQPSLNEVNPFCVNEELKKVIKSLHPLANMNSVEVVTVINTECFIIGDRGLFRQCLLNIIKNSIEAMPNGGKLTVHSSNTKDEIRIRISDSGIGMSVEQVQRLGEPYYSTKGNKGTGLGLMVSLSIIRALKGNFHINSRIGLGTEFVVAFPSYFSDNLSPKSIHEVASG</sequence>
<keyword evidence="10" id="KW-0067">ATP-binding</keyword>
<feature type="transmembrane region" description="Helical" evidence="14">
    <location>
        <begin position="160"/>
        <end position="179"/>
    </location>
</feature>
<dbReference type="OrthoDB" id="9815750at2"/>
<keyword evidence="9 16" id="KW-0418">Kinase</keyword>
<dbReference type="InterPro" id="IPR003594">
    <property type="entry name" value="HATPase_dom"/>
</dbReference>
<dbReference type="PANTHER" id="PTHR43065">
    <property type="entry name" value="SENSOR HISTIDINE KINASE"/>
    <property type="match status" value="1"/>
</dbReference>
<dbReference type="PRINTS" id="PR00344">
    <property type="entry name" value="BCTRLSENSOR"/>
</dbReference>
<comment type="subcellular location">
    <subcellularLocation>
        <location evidence="2">Cell membrane</location>
        <topology evidence="2">Multi-pass membrane protein</topology>
    </subcellularLocation>
</comment>
<evidence type="ECO:0000256" key="13">
    <source>
        <dbReference type="ARBA" id="ARBA00023136"/>
    </source>
</evidence>
<feature type="transmembrane region" description="Helical" evidence="14">
    <location>
        <begin position="67"/>
        <end position="88"/>
    </location>
</feature>
<keyword evidence="13 14" id="KW-0472">Membrane</keyword>
<dbReference type="Pfam" id="PF00512">
    <property type="entry name" value="HisKA"/>
    <property type="match status" value="1"/>
</dbReference>
<dbReference type="PANTHER" id="PTHR43065:SF46">
    <property type="entry name" value="C4-DICARBOXYLATE TRANSPORT SENSOR PROTEIN DCTB"/>
    <property type="match status" value="1"/>
</dbReference>
<protein>
    <recommendedName>
        <fullName evidence="3">histidine kinase</fullName>
        <ecNumber evidence="3">2.7.13.3</ecNumber>
    </recommendedName>
</protein>
<reference evidence="16 17" key="1">
    <citation type="submission" date="2018-08" db="EMBL/GenBank/DDBJ databases">
        <title>Bacillus chawlae sp. nov., Bacillus glennii sp. nov., and Bacillus saganii sp. nov. Isolated from the Vehicle Assembly Building at Kennedy Space Center where the Viking Spacecraft were Assembled.</title>
        <authorList>
            <person name="Seuylemezian A."/>
            <person name="Vaishampayan P."/>
        </authorList>
    </citation>
    <scope>NUCLEOTIDE SEQUENCE [LARGE SCALE GENOMIC DNA]</scope>
    <source>
        <strain evidence="16 17">V44-8</strain>
    </source>
</reference>
<dbReference type="SUPFAM" id="SSF47384">
    <property type="entry name" value="Homodimeric domain of signal transducing histidine kinase"/>
    <property type="match status" value="1"/>
</dbReference>
<dbReference type="InterPro" id="IPR004358">
    <property type="entry name" value="Sig_transdc_His_kin-like_C"/>
</dbReference>
<dbReference type="GO" id="GO:0005886">
    <property type="term" value="C:plasma membrane"/>
    <property type="evidence" value="ECO:0007669"/>
    <property type="project" value="UniProtKB-SubCell"/>
</dbReference>
<dbReference type="EC" id="2.7.13.3" evidence="3"/>
<keyword evidence="6" id="KW-0808">Transferase</keyword>
<evidence type="ECO:0000256" key="9">
    <source>
        <dbReference type="ARBA" id="ARBA00022777"/>
    </source>
</evidence>
<evidence type="ECO:0000256" key="6">
    <source>
        <dbReference type="ARBA" id="ARBA00022679"/>
    </source>
</evidence>
<dbReference type="GO" id="GO:0005524">
    <property type="term" value="F:ATP binding"/>
    <property type="evidence" value="ECO:0007669"/>
    <property type="project" value="UniProtKB-KW"/>
</dbReference>
<evidence type="ECO:0000256" key="4">
    <source>
        <dbReference type="ARBA" id="ARBA00022475"/>
    </source>
</evidence>
<comment type="caution">
    <text evidence="16">The sequence shown here is derived from an EMBL/GenBank/DDBJ whole genome shotgun (WGS) entry which is preliminary data.</text>
</comment>
<dbReference type="Gene3D" id="3.30.565.10">
    <property type="entry name" value="Histidine kinase-like ATPase, C-terminal domain"/>
    <property type="match status" value="1"/>
</dbReference>
<gene>
    <name evidence="16" type="ORF">D0466_00960</name>
</gene>
<dbReference type="SMART" id="SM00388">
    <property type="entry name" value="HisKA"/>
    <property type="match status" value="1"/>
</dbReference>
<evidence type="ECO:0000256" key="11">
    <source>
        <dbReference type="ARBA" id="ARBA00022989"/>
    </source>
</evidence>
<dbReference type="EMBL" id="QVTD01000001">
    <property type="protein sequence ID" value="RFU66713.1"/>
    <property type="molecule type" value="Genomic_DNA"/>
</dbReference>
<evidence type="ECO:0000256" key="5">
    <source>
        <dbReference type="ARBA" id="ARBA00022553"/>
    </source>
</evidence>